<dbReference type="Proteomes" id="UP000007703">
    <property type="component" value="Unassembled WGS sequence"/>
</dbReference>
<dbReference type="InParanoid" id="C4Y3T1"/>
<feature type="compositionally biased region" description="Basic and acidic residues" evidence="1">
    <location>
        <begin position="112"/>
        <end position="125"/>
    </location>
</feature>
<evidence type="ECO:0000256" key="1">
    <source>
        <dbReference type="SAM" id="MobiDB-lite"/>
    </source>
</evidence>
<evidence type="ECO:0000313" key="3">
    <source>
        <dbReference type="Proteomes" id="UP000007703"/>
    </source>
</evidence>
<reference evidence="2 3" key="1">
    <citation type="journal article" date="2009" name="Nature">
        <title>Evolution of pathogenicity and sexual reproduction in eight Candida genomes.</title>
        <authorList>
            <person name="Butler G."/>
            <person name="Rasmussen M.D."/>
            <person name="Lin M.F."/>
            <person name="Santos M.A."/>
            <person name="Sakthikumar S."/>
            <person name="Munro C.A."/>
            <person name="Rheinbay E."/>
            <person name="Grabherr M."/>
            <person name="Forche A."/>
            <person name="Reedy J.L."/>
            <person name="Agrafioti I."/>
            <person name="Arnaud M.B."/>
            <person name="Bates S."/>
            <person name="Brown A.J."/>
            <person name="Brunke S."/>
            <person name="Costanzo M.C."/>
            <person name="Fitzpatrick D.A."/>
            <person name="de Groot P.W."/>
            <person name="Harris D."/>
            <person name="Hoyer L.L."/>
            <person name="Hube B."/>
            <person name="Klis F.M."/>
            <person name="Kodira C."/>
            <person name="Lennard N."/>
            <person name="Logue M.E."/>
            <person name="Martin R."/>
            <person name="Neiman A.M."/>
            <person name="Nikolaou E."/>
            <person name="Quail M.A."/>
            <person name="Quinn J."/>
            <person name="Santos M.C."/>
            <person name="Schmitzberger F.F."/>
            <person name="Sherlock G."/>
            <person name="Shah P."/>
            <person name="Silverstein K.A."/>
            <person name="Skrzypek M.S."/>
            <person name="Soll D."/>
            <person name="Staggs R."/>
            <person name="Stansfield I."/>
            <person name="Stumpf M.P."/>
            <person name="Sudbery P.E."/>
            <person name="Srikantha T."/>
            <person name="Zeng Q."/>
            <person name="Berman J."/>
            <person name="Berriman M."/>
            <person name="Heitman J."/>
            <person name="Gow N.A."/>
            <person name="Lorenz M.C."/>
            <person name="Birren B.W."/>
            <person name="Kellis M."/>
            <person name="Cuomo C.A."/>
        </authorList>
    </citation>
    <scope>NUCLEOTIDE SEQUENCE [LARGE SCALE GENOMIC DNA]</scope>
    <source>
        <strain evidence="2 3">ATCC 42720</strain>
    </source>
</reference>
<feature type="compositionally biased region" description="Low complexity" evidence="1">
    <location>
        <begin position="153"/>
        <end position="170"/>
    </location>
</feature>
<dbReference type="KEGG" id="clu:CLUG_03194"/>
<proteinExistence type="predicted"/>
<gene>
    <name evidence="2" type="ORF">CLUG_03194</name>
</gene>
<feature type="compositionally biased region" description="Polar residues" evidence="1">
    <location>
        <begin position="126"/>
        <end position="143"/>
    </location>
</feature>
<feature type="region of interest" description="Disordered" evidence="1">
    <location>
        <begin position="79"/>
        <end position="170"/>
    </location>
</feature>
<sequence>MKKVQNSGESANTIGEKVGRKMQKYKLVFRRKMQIQGVNPGERCKNTVGHSGERQYNRAKVGKWAVMAGKKIISWSEEKTKKDANTMKRSSGVRKRIRAKDAKYRSRGQARGGKDKGFGRTEGKNTELSGDANTITGANSGDTTPGFARRDSQLQAASSAQTQAAPESSA</sequence>
<protein>
    <submittedName>
        <fullName evidence="2">Uncharacterized protein</fullName>
    </submittedName>
</protein>
<dbReference type="EMBL" id="CH408078">
    <property type="protein sequence ID" value="EEQ39068.1"/>
    <property type="molecule type" value="Genomic_DNA"/>
</dbReference>
<dbReference type="AlphaFoldDB" id="C4Y3T1"/>
<dbReference type="HOGENOM" id="CLU_1570461_0_0_1"/>
<accession>C4Y3T1</accession>
<organism evidence="2 3">
    <name type="scientific">Clavispora lusitaniae (strain ATCC 42720)</name>
    <name type="common">Yeast</name>
    <name type="synonym">Candida lusitaniae</name>
    <dbReference type="NCBI Taxonomy" id="306902"/>
    <lineage>
        <taxon>Eukaryota</taxon>
        <taxon>Fungi</taxon>
        <taxon>Dikarya</taxon>
        <taxon>Ascomycota</taxon>
        <taxon>Saccharomycotina</taxon>
        <taxon>Pichiomycetes</taxon>
        <taxon>Metschnikowiaceae</taxon>
        <taxon>Clavispora</taxon>
    </lineage>
</organism>
<name>C4Y3T1_CLAL4</name>
<evidence type="ECO:0000313" key="2">
    <source>
        <dbReference type="EMBL" id="EEQ39068.1"/>
    </source>
</evidence>
<dbReference type="VEuPathDB" id="FungiDB:CLUG_03194"/>